<evidence type="ECO:0000256" key="4">
    <source>
        <dbReference type="PROSITE-ProRule" id="PRU01248"/>
    </source>
</evidence>
<evidence type="ECO:0000256" key="3">
    <source>
        <dbReference type="ARBA" id="ARBA00023172"/>
    </source>
</evidence>
<dbReference type="SUPFAM" id="SSF47823">
    <property type="entry name" value="lambda integrase-like, N-terminal domain"/>
    <property type="match status" value="1"/>
</dbReference>
<organism evidence="6 7">
    <name type="scientific">Alterirhizorhabdus solaris</name>
    <dbReference type="NCBI Taxonomy" id="2529389"/>
    <lineage>
        <taxon>Bacteria</taxon>
        <taxon>Pseudomonadati</taxon>
        <taxon>Pseudomonadota</taxon>
        <taxon>Alphaproteobacteria</taxon>
        <taxon>Sphingomonadales</taxon>
        <taxon>Rhizorhabdaceae</taxon>
        <taxon>Alterirhizorhabdus</taxon>
    </lineage>
</organism>
<dbReference type="InterPro" id="IPR004107">
    <property type="entry name" value="Integrase_SAM-like_N"/>
</dbReference>
<dbReference type="RefSeq" id="WP_145147688.1">
    <property type="nucleotide sequence ID" value="NZ_VNIM01000004.1"/>
</dbReference>
<evidence type="ECO:0000313" key="7">
    <source>
        <dbReference type="Proteomes" id="UP000318681"/>
    </source>
</evidence>
<evidence type="ECO:0000256" key="1">
    <source>
        <dbReference type="ARBA" id="ARBA00022908"/>
    </source>
</evidence>
<name>A0A558RD66_9SPHN</name>
<evidence type="ECO:0000256" key="2">
    <source>
        <dbReference type="ARBA" id="ARBA00023125"/>
    </source>
</evidence>
<feature type="domain" description="Core-binding (CB)" evidence="5">
    <location>
        <begin position="24"/>
        <end position="107"/>
    </location>
</feature>
<evidence type="ECO:0000259" key="5">
    <source>
        <dbReference type="PROSITE" id="PS51900"/>
    </source>
</evidence>
<protein>
    <recommendedName>
        <fullName evidence="5">Core-binding (CB) domain-containing protein</fullName>
    </recommendedName>
</protein>
<dbReference type="Pfam" id="PF02899">
    <property type="entry name" value="Phage_int_SAM_1"/>
    <property type="match status" value="1"/>
</dbReference>
<dbReference type="Gene3D" id="1.10.150.130">
    <property type="match status" value="1"/>
</dbReference>
<sequence length="315" mass="35617">MQQLRVQRHGDKAGTDMNDGCKSSILAGEIQAWLAEAHKNLPQNSWRALRSDIRLFGDWANRNGFKVMPADPSAVVSFLRHKADEGKSASSLARAASSISRLHRMAGLPSPALSSDVKNELGKLRGRKTPGLSGSWPLRLRLPEGELKDPTGISIMLLKPRLERPRDYRNWALIIMAYVTQLSRTKLLAINWEDLEENENGSTLLYVRDQRNGARVRAIILGPNVSQVIKSWRQMSNYKSGPVFRRFSGKNPSGSNMLLDERLSPQSVNLIYQSMVDKQFFDIPGSLRGMKQETFREWQKRITSRSVHKGRILDI</sequence>
<reference evidence="6 7" key="1">
    <citation type="submission" date="2019-07" db="EMBL/GenBank/DDBJ databases">
        <title>Sphingomonas solaris sp. nov., isolated from a solar panel from Boston, Massachusetts.</title>
        <authorList>
            <person name="Tanner K."/>
            <person name="Pascual J."/>
            <person name="Mancuso C."/>
            <person name="Pereto J."/>
            <person name="Khalil A."/>
            <person name="Vilanova C."/>
        </authorList>
    </citation>
    <scope>NUCLEOTIDE SEQUENCE [LARGE SCALE GENOMIC DNA]</scope>
    <source>
        <strain evidence="6 7">R4DWN</strain>
    </source>
</reference>
<keyword evidence="3" id="KW-0233">DNA recombination</keyword>
<dbReference type="InterPro" id="IPR011010">
    <property type="entry name" value="DNA_brk_join_enz"/>
</dbReference>
<keyword evidence="7" id="KW-1185">Reference proteome</keyword>
<dbReference type="InterPro" id="IPR044068">
    <property type="entry name" value="CB"/>
</dbReference>
<dbReference type="AlphaFoldDB" id="A0A558RD66"/>
<dbReference type="InterPro" id="IPR010998">
    <property type="entry name" value="Integrase_recombinase_N"/>
</dbReference>
<proteinExistence type="predicted"/>
<keyword evidence="2 4" id="KW-0238">DNA-binding</keyword>
<dbReference type="GO" id="GO:0006310">
    <property type="term" value="P:DNA recombination"/>
    <property type="evidence" value="ECO:0007669"/>
    <property type="project" value="UniProtKB-KW"/>
</dbReference>
<dbReference type="GO" id="GO:0003677">
    <property type="term" value="F:DNA binding"/>
    <property type="evidence" value="ECO:0007669"/>
    <property type="project" value="UniProtKB-UniRule"/>
</dbReference>
<evidence type="ECO:0000313" key="6">
    <source>
        <dbReference type="EMBL" id="TVV77172.1"/>
    </source>
</evidence>
<dbReference type="PROSITE" id="PS51900">
    <property type="entry name" value="CB"/>
    <property type="match status" value="1"/>
</dbReference>
<dbReference type="Proteomes" id="UP000318681">
    <property type="component" value="Unassembled WGS sequence"/>
</dbReference>
<keyword evidence="1" id="KW-0229">DNA integration</keyword>
<dbReference type="OrthoDB" id="5513193at2"/>
<comment type="caution">
    <text evidence="6">The sequence shown here is derived from an EMBL/GenBank/DDBJ whole genome shotgun (WGS) entry which is preliminary data.</text>
</comment>
<dbReference type="SUPFAM" id="SSF56349">
    <property type="entry name" value="DNA breaking-rejoining enzymes"/>
    <property type="match status" value="1"/>
</dbReference>
<dbReference type="InterPro" id="IPR013762">
    <property type="entry name" value="Integrase-like_cat_sf"/>
</dbReference>
<dbReference type="EMBL" id="VNIM01000004">
    <property type="protein sequence ID" value="TVV77172.1"/>
    <property type="molecule type" value="Genomic_DNA"/>
</dbReference>
<gene>
    <name evidence="6" type="ORF">FOY91_02275</name>
</gene>
<accession>A0A558RD66</accession>
<dbReference type="GO" id="GO:0015074">
    <property type="term" value="P:DNA integration"/>
    <property type="evidence" value="ECO:0007669"/>
    <property type="project" value="UniProtKB-KW"/>
</dbReference>
<dbReference type="Gene3D" id="1.10.443.10">
    <property type="entry name" value="Intergrase catalytic core"/>
    <property type="match status" value="1"/>
</dbReference>